<reference evidence="1 2" key="1">
    <citation type="submission" date="2020-08" db="EMBL/GenBank/DDBJ databases">
        <title>Sequencing the genomes of 1000 actinobacteria strains.</title>
        <authorList>
            <person name="Klenk H.-P."/>
        </authorList>
    </citation>
    <scope>NUCLEOTIDE SEQUENCE [LARGE SCALE GENOMIC DNA]</scope>
    <source>
        <strain evidence="1 2">DSM 44230</strain>
    </source>
</reference>
<sequence length="200" mass="22349">MSQHQPPPLPPYRAVLVADSRDHAGQGVRRPPDEAVPEVLCATFARIGHPELWQELTFQDSTADGHTLAMDTRHLPLLIDPYLQALHQELALRHRRAHGPALRHPLRLRISLSVGPLADTPHTTARGEAHNLVNAQSVRNLLCRTEPGVGFVAAILSDRVFTDVVRAGYTRLTPAEFTRTEVRVKQYHGTAYLHLPQHRP</sequence>
<gene>
    <name evidence="1" type="ORF">HNR67_007197</name>
</gene>
<proteinExistence type="predicted"/>
<evidence type="ECO:0000313" key="1">
    <source>
        <dbReference type="EMBL" id="MBB4681079.1"/>
    </source>
</evidence>
<name>A0A7W7CKD0_9PSEU</name>
<comment type="caution">
    <text evidence="1">The sequence shown here is derived from an EMBL/GenBank/DDBJ whole genome shotgun (WGS) entry which is preliminary data.</text>
</comment>
<keyword evidence="2" id="KW-1185">Reference proteome</keyword>
<evidence type="ECO:0008006" key="3">
    <source>
        <dbReference type="Google" id="ProtNLM"/>
    </source>
</evidence>
<dbReference type="RefSeq" id="WP_185007368.1">
    <property type="nucleotide sequence ID" value="NZ_BAAAUI010000054.1"/>
</dbReference>
<dbReference type="EMBL" id="JACHMH010000001">
    <property type="protein sequence ID" value="MBB4681079.1"/>
    <property type="molecule type" value="Genomic_DNA"/>
</dbReference>
<protein>
    <recommendedName>
        <fullName evidence="3">Guanylate cyclase domain-containing protein</fullName>
    </recommendedName>
</protein>
<organism evidence="1 2">
    <name type="scientific">Crossiella cryophila</name>
    <dbReference type="NCBI Taxonomy" id="43355"/>
    <lineage>
        <taxon>Bacteria</taxon>
        <taxon>Bacillati</taxon>
        <taxon>Actinomycetota</taxon>
        <taxon>Actinomycetes</taxon>
        <taxon>Pseudonocardiales</taxon>
        <taxon>Pseudonocardiaceae</taxon>
        <taxon>Crossiella</taxon>
    </lineage>
</organism>
<dbReference type="AlphaFoldDB" id="A0A7W7CKD0"/>
<dbReference type="Proteomes" id="UP000533598">
    <property type="component" value="Unassembled WGS sequence"/>
</dbReference>
<evidence type="ECO:0000313" key="2">
    <source>
        <dbReference type="Proteomes" id="UP000533598"/>
    </source>
</evidence>
<accession>A0A7W7CKD0</accession>